<dbReference type="PANTHER" id="PTHR46586:SF3">
    <property type="entry name" value="ANKYRIN REPEAT-CONTAINING PROTEIN"/>
    <property type="match status" value="1"/>
</dbReference>
<dbReference type="PANTHER" id="PTHR46586">
    <property type="entry name" value="ANKYRIN REPEAT-CONTAINING PROTEIN"/>
    <property type="match status" value="1"/>
</dbReference>
<dbReference type="AlphaFoldDB" id="A0A835YQ93"/>
<comment type="caution">
    <text evidence="1">The sequence shown here is derived from an EMBL/GenBank/DDBJ whole genome shotgun (WGS) entry which is preliminary data.</text>
</comment>
<dbReference type="InterPro" id="IPR052050">
    <property type="entry name" value="SecEffector_AnkRepeat"/>
</dbReference>
<sequence>MNLPTIHMPPLAAAAAAPASAAPDIWARIFALVGPAHFLQVAAVCRDWRAGYAAAHARHITATSRRAVTASATLLRWAFACGCPADSTTLAAAVARGALDVLQCALDSGCRLDAAACGAAARGGRLDALRWLRARGAPWDKRTCSSAARGGHLDVLAWARDHGCPWSSYMCCFAARGGHLRCLQWARAQGCAWNELTAAAAARGGSLSCCSGRARTGRRGMSRYTCANAAKGGFLDILKWAQPNGAPWNAAQCVSMAATAEVQMWILSNAGMLVAP</sequence>
<dbReference type="EMBL" id="JAFCMP010000514">
    <property type="protein sequence ID" value="KAG5178648.1"/>
    <property type="molecule type" value="Genomic_DNA"/>
</dbReference>
<dbReference type="Gene3D" id="1.25.40.20">
    <property type="entry name" value="Ankyrin repeat-containing domain"/>
    <property type="match status" value="1"/>
</dbReference>
<dbReference type="SUPFAM" id="SSF48403">
    <property type="entry name" value="Ankyrin repeat"/>
    <property type="match status" value="1"/>
</dbReference>
<accession>A0A835YQ93</accession>
<dbReference type="InterPro" id="IPR036770">
    <property type="entry name" value="Ankyrin_rpt-contain_sf"/>
</dbReference>
<gene>
    <name evidence="1" type="ORF">JKP88DRAFT_346925</name>
</gene>
<protein>
    <recommendedName>
        <fullName evidence="3">Ankyrin repeat domain containing protein</fullName>
    </recommendedName>
</protein>
<evidence type="ECO:0008006" key="3">
    <source>
        <dbReference type="Google" id="ProtNLM"/>
    </source>
</evidence>
<dbReference type="OrthoDB" id="530303at2759"/>
<keyword evidence="2" id="KW-1185">Reference proteome</keyword>
<reference evidence="1" key="1">
    <citation type="submission" date="2021-02" db="EMBL/GenBank/DDBJ databases">
        <title>First Annotated Genome of the Yellow-green Alga Tribonema minus.</title>
        <authorList>
            <person name="Mahan K.M."/>
        </authorList>
    </citation>
    <scope>NUCLEOTIDE SEQUENCE</scope>
    <source>
        <strain evidence="1">UTEX B ZZ1240</strain>
    </source>
</reference>
<dbReference type="Proteomes" id="UP000664859">
    <property type="component" value="Unassembled WGS sequence"/>
</dbReference>
<name>A0A835YQ93_9STRA</name>
<organism evidence="1 2">
    <name type="scientific">Tribonema minus</name>
    <dbReference type="NCBI Taxonomy" id="303371"/>
    <lineage>
        <taxon>Eukaryota</taxon>
        <taxon>Sar</taxon>
        <taxon>Stramenopiles</taxon>
        <taxon>Ochrophyta</taxon>
        <taxon>PX clade</taxon>
        <taxon>Xanthophyceae</taxon>
        <taxon>Tribonematales</taxon>
        <taxon>Tribonemataceae</taxon>
        <taxon>Tribonema</taxon>
    </lineage>
</organism>
<evidence type="ECO:0000313" key="2">
    <source>
        <dbReference type="Proteomes" id="UP000664859"/>
    </source>
</evidence>
<evidence type="ECO:0000313" key="1">
    <source>
        <dbReference type="EMBL" id="KAG5178648.1"/>
    </source>
</evidence>
<proteinExistence type="predicted"/>